<dbReference type="InterPro" id="IPR035985">
    <property type="entry name" value="Ubiquitin-activating_enz"/>
</dbReference>
<dbReference type="STRING" id="576118.SAMN05216216_10242"/>
<evidence type="ECO:0000313" key="3">
    <source>
        <dbReference type="EMBL" id="SDK32296.1"/>
    </source>
</evidence>
<dbReference type="CDD" id="cd00757">
    <property type="entry name" value="ThiF_MoeB_HesA_family"/>
    <property type="match status" value="1"/>
</dbReference>
<dbReference type="GO" id="GO:0008641">
    <property type="term" value="F:ubiquitin-like modifier activating enzyme activity"/>
    <property type="evidence" value="ECO:0007669"/>
    <property type="project" value="InterPro"/>
</dbReference>
<dbReference type="SUPFAM" id="SSF69572">
    <property type="entry name" value="Activating enzymes of the ubiquitin-like proteins"/>
    <property type="match status" value="1"/>
</dbReference>
<evidence type="ECO:0000259" key="2">
    <source>
        <dbReference type="Pfam" id="PF00899"/>
    </source>
</evidence>
<reference evidence="4" key="1">
    <citation type="submission" date="2016-10" db="EMBL/GenBank/DDBJ databases">
        <authorList>
            <person name="Varghese N."/>
            <person name="Submissions S."/>
        </authorList>
    </citation>
    <scope>NUCLEOTIDE SEQUENCE [LARGE SCALE GENOMIC DNA]</scope>
    <source>
        <strain evidence="4">CGMCC 1.8895</strain>
    </source>
</reference>
<dbReference type="RefSeq" id="WP_092984046.1">
    <property type="nucleotide sequence ID" value="NZ_FNFY01000002.1"/>
</dbReference>
<protein>
    <submittedName>
        <fullName evidence="3">Adenylyltransferase and sulfurtransferase</fullName>
    </submittedName>
</protein>
<dbReference type="EMBL" id="FNFY01000002">
    <property type="protein sequence ID" value="SDK32296.1"/>
    <property type="molecule type" value="Genomic_DNA"/>
</dbReference>
<dbReference type="Pfam" id="PF00899">
    <property type="entry name" value="ThiF"/>
    <property type="match status" value="1"/>
</dbReference>
<proteinExistence type="inferred from homology"/>
<organism evidence="3 4">
    <name type="scientific">Lacicoccus qingdaonensis</name>
    <dbReference type="NCBI Taxonomy" id="576118"/>
    <lineage>
        <taxon>Bacteria</taxon>
        <taxon>Bacillati</taxon>
        <taxon>Bacillota</taxon>
        <taxon>Bacilli</taxon>
        <taxon>Bacillales</taxon>
        <taxon>Salinicoccaceae</taxon>
        <taxon>Lacicoccus</taxon>
    </lineage>
</organism>
<dbReference type="Gene3D" id="3.40.50.720">
    <property type="entry name" value="NAD(P)-binding Rossmann-like Domain"/>
    <property type="match status" value="1"/>
</dbReference>
<keyword evidence="4" id="KW-1185">Reference proteome</keyword>
<dbReference type="AlphaFoldDB" id="A0A1G9AY85"/>
<dbReference type="GO" id="GO:0008146">
    <property type="term" value="F:sulfotransferase activity"/>
    <property type="evidence" value="ECO:0007669"/>
    <property type="project" value="TreeGrafter"/>
</dbReference>
<dbReference type="GO" id="GO:0016779">
    <property type="term" value="F:nucleotidyltransferase activity"/>
    <property type="evidence" value="ECO:0007669"/>
    <property type="project" value="UniProtKB-KW"/>
</dbReference>
<dbReference type="PANTHER" id="PTHR10953:SF102">
    <property type="entry name" value="ADENYLYLTRANSFERASE AND SULFURTRANSFERASE MOCS3"/>
    <property type="match status" value="1"/>
</dbReference>
<comment type="similarity">
    <text evidence="1">Belongs to the HesA/MoeB/ThiF family.</text>
</comment>
<dbReference type="Proteomes" id="UP000199008">
    <property type="component" value="Unassembled WGS sequence"/>
</dbReference>
<gene>
    <name evidence="3" type="ORF">SAMN05216216_10242</name>
</gene>
<keyword evidence="3" id="KW-0808">Transferase</keyword>
<dbReference type="OrthoDB" id="9804286at2"/>
<name>A0A1G9AY85_9BACL</name>
<sequence length="335" mass="37841">MDRYDRQVKFEGFGKDGQQNLRNSNIMVMGAGALGTQVSELLTRMGAGKLIAVDKDIIEMTNLHRQTLYTEEDVKLMKPKVDALKEKLQQINSEVEIITLNTELAPHNILKILKEHKPDMVIDSMDHFEIRFLINEACHKLNIPWVYGAAVGSKGSVYAIDSSGPCLKCLMDTMPATGESCEINGVLPPAITQTAGIEVSEAIRFLSGKGFSKKLNTIDTFGMNYKTMNIDALKDHDCLVCGQHKYEHLEKDTFRPVQSNCGRVYTLRFDDDIFHKEISGEIIKQNKFVKFITYNGYDMTLFKDGRMNVHGLDGQDEAERLYREIDGKLSVKLTF</sequence>
<dbReference type="GO" id="GO:0005829">
    <property type="term" value="C:cytosol"/>
    <property type="evidence" value="ECO:0007669"/>
    <property type="project" value="TreeGrafter"/>
</dbReference>
<dbReference type="InterPro" id="IPR000594">
    <property type="entry name" value="ThiF_NAD_FAD-bd"/>
</dbReference>
<dbReference type="PANTHER" id="PTHR10953">
    <property type="entry name" value="UBIQUITIN-ACTIVATING ENZYME E1"/>
    <property type="match status" value="1"/>
</dbReference>
<dbReference type="FunFam" id="3.40.50.720:FF:000080">
    <property type="entry name" value="Thiazole biosynthesis adenylyltransferase ThiF"/>
    <property type="match status" value="1"/>
</dbReference>
<feature type="domain" description="THIF-type NAD/FAD binding fold" evidence="2">
    <location>
        <begin position="4"/>
        <end position="239"/>
    </location>
</feature>
<dbReference type="InterPro" id="IPR045886">
    <property type="entry name" value="ThiF/MoeB/HesA"/>
</dbReference>
<evidence type="ECO:0000256" key="1">
    <source>
        <dbReference type="ARBA" id="ARBA00009919"/>
    </source>
</evidence>
<evidence type="ECO:0000313" key="4">
    <source>
        <dbReference type="Proteomes" id="UP000199008"/>
    </source>
</evidence>
<accession>A0A1G9AY85</accession>
<dbReference type="GO" id="GO:0004792">
    <property type="term" value="F:thiosulfate-cyanide sulfurtransferase activity"/>
    <property type="evidence" value="ECO:0007669"/>
    <property type="project" value="TreeGrafter"/>
</dbReference>
<keyword evidence="3" id="KW-0548">Nucleotidyltransferase</keyword>